<sequence>MENQEQVATLGYVDTLEEQAVLEELLETSKPDYPDTYPNTLHYLLKTPFRYPPLHWGSRFGRIHEPSLFYGGKSLEVTLAESAFYRFVFLRSMEGTAPAAKLNTEHTLFTVGYKTDKGIQLQQPPFSAFTAALRHRTEYSLTQALGTNMREAGVEAFEYLSARSARDELCAALFTPIAFTDQAPQSRENWFCELTQEQVTFKAMGSQQVFSFCLEEFSVNRLFPMPAPSAPRNPV</sequence>
<dbReference type="SMART" id="SM00953">
    <property type="entry name" value="RES"/>
    <property type="match status" value="1"/>
</dbReference>
<reference evidence="2" key="2">
    <citation type="journal article" date="2019" name="Genes (Basel)">
        <title>A Novel Arsenate-Resistant Determinant Associated with ICEpMERPH, a Member of the SXT/R391 Group of Mobile Genetic Elements.</title>
        <authorList>
            <person name="Ryan"/>
            <person name="Slattery Pembroke."/>
        </authorList>
    </citation>
    <scope>NUCLEOTIDE SEQUENCE</scope>
    <source>
        <strain evidence="2">PMERPH</strain>
    </source>
</reference>
<evidence type="ECO:0000313" key="2">
    <source>
        <dbReference type="EMBL" id="QBQ85738.1"/>
    </source>
</evidence>
<dbReference type="EMBL" id="MH974755">
    <property type="protein sequence ID" value="QBQ85738.1"/>
    <property type="molecule type" value="Genomic_DNA"/>
</dbReference>
<name>A0A565DCG2_SHEPU</name>
<dbReference type="AlphaFoldDB" id="A0A565DCG2"/>
<protein>
    <submittedName>
        <fullName evidence="2">RES domain-containing protein</fullName>
    </submittedName>
</protein>
<reference evidence="2" key="1">
    <citation type="submission" date="2018-09" db="EMBL/GenBank/DDBJ databases">
        <authorList>
            <person name="Ryan M.P."/>
            <person name="Slattery S.M."/>
            <person name="Pembroke T."/>
        </authorList>
    </citation>
    <scope>NUCLEOTIDE SEQUENCE</scope>
    <source>
        <strain evidence="2">PMERPH</strain>
    </source>
</reference>
<dbReference type="InterPro" id="IPR014914">
    <property type="entry name" value="RES_dom"/>
</dbReference>
<feature type="domain" description="RES" evidence="1">
    <location>
        <begin position="48"/>
        <end position="185"/>
    </location>
</feature>
<accession>A0A565DCG2</accession>
<evidence type="ECO:0000259" key="1">
    <source>
        <dbReference type="SMART" id="SM00953"/>
    </source>
</evidence>
<dbReference type="Pfam" id="PF08808">
    <property type="entry name" value="RES"/>
    <property type="match status" value="1"/>
</dbReference>
<organism evidence="2">
    <name type="scientific">Shewanella putrefaciens</name>
    <name type="common">Pseudomonas putrefaciens</name>
    <dbReference type="NCBI Taxonomy" id="24"/>
    <lineage>
        <taxon>Bacteria</taxon>
        <taxon>Pseudomonadati</taxon>
        <taxon>Pseudomonadota</taxon>
        <taxon>Gammaproteobacteria</taxon>
        <taxon>Alteromonadales</taxon>
        <taxon>Shewanellaceae</taxon>
        <taxon>Shewanella</taxon>
    </lineage>
</organism>
<proteinExistence type="predicted"/>